<protein>
    <submittedName>
        <fullName evidence="1">Uncharacterized protein</fullName>
    </submittedName>
</protein>
<accession>A0ACD0NWK7</accession>
<dbReference type="EMBL" id="KZ819968">
    <property type="protein sequence ID" value="PWN50109.1"/>
    <property type="molecule type" value="Genomic_DNA"/>
</dbReference>
<name>A0ACD0NWK7_9BASI</name>
<evidence type="ECO:0000313" key="1">
    <source>
        <dbReference type="EMBL" id="PWN50109.1"/>
    </source>
</evidence>
<evidence type="ECO:0000313" key="2">
    <source>
        <dbReference type="Proteomes" id="UP000245626"/>
    </source>
</evidence>
<proteinExistence type="predicted"/>
<dbReference type="Proteomes" id="UP000245626">
    <property type="component" value="Unassembled WGS sequence"/>
</dbReference>
<gene>
    <name evidence="1" type="ORF">IE53DRAFT_110813</name>
</gene>
<keyword evidence="2" id="KW-1185">Reference proteome</keyword>
<sequence length="123" mass="13952">MFLPRPSTPLPASTHHQPLTILRFGASPDRSRNPLLNPSSPIPWLFAKDRSEDGRIHTQRLIRFFLSPFPLFVGIKVGVGGNRRSKDRRGETRSSLFLSLVSSLLFHLFFIFSIRSKGLLRIG</sequence>
<reference evidence="1 2" key="1">
    <citation type="journal article" date="2018" name="Mol. Biol. Evol.">
        <title>Broad Genomic Sampling Reveals a Smut Pathogenic Ancestry of the Fungal Clade Ustilaginomycotina.</title>
        <authorList>
            <person name="Kijpornyongpan T."/>
            <person name="Mondo S.J."/>
            <person name="Barry K."/>
            <person name="Sandor L."/>
            <person name="Lee J."/>
            <person name="Lipzen A."/>
            <person name="Pangilinan J."/>
            <person name="LaButti K."/>
            <person name="Hainaut M."/>
            <person name="Henrissat B."/>
            <person name="Grigoriev I.V."/>
            <person name="Spatafora J.W."/>
            <person name="Aime M.C."/>
        </authorList>
    </citation>
    <scope>NUCLEOTIDE SEQUENCE [LARGE SCALE GENOMIC DNA]</scope>
    <source>
        <strain evidence="1 2">SA 807</strain>
    </source>
</reference>
<organism evidence="1 2">
    <name type="scientific">Violaceomyces palustris</name>
    <dbReference type="NCBI Taxonomy" id="1673888"/>
    <lineage>
        <taxon>Eukaryota</taxon>
        <taxon>Fungi</taxon>
        <taxon>Dikarya</taxon>
        <taxon>Basidiomycota</taxon>
        <taxon>Ustilaginomycotina</taxon>
        <taxon>Ustilaginomycetes</taxon>
        <taxon>Violaceomycetales</taxon>
        <taxon>Violaceomycetaceae</taxon>
        <taxon>Violaceomyces</taxon>
    </lineage>
</organism>